<feature type="region of interest" description="Disordered" evidence="2">
    <location>
        <begin position="566"/>
        <end position="612"/>
    </location>
</feature>
<dbReference type="InterPro" id="IPR013099">
    <property type="entry name" value="K_chnl_dom"/>
</dbReference>
<dbReference type="InterPro" id="IPR003148">
    <property type="entry name" value="RCK_N"/>
</dbReference>
<evidence type="ECO:0000313" key="5">
    <source>
        <dbReference type="EMBL" id="WZJ21404.1"/>
    </source>
</evidence>
<dbReference type="Gene3D" id="1.10.287.70">
    <property type="match status" value="1"/>
</dbReference>
<dbReference type="PANTHER" id="PTHR43833">
    <property type="entry name" value="POTASSIUM CHANNEL PROTEIN 2-RELATED-RELATED"/>
    <property type="match status" value="1"/>
</dbReference>
<dbReference type="PANTHER" id="PTHR43833:SF9">
    <property type="entry name" value="POTASSIUM CHANNEL PROTEIN YUGO-RELATED"/>
    <property type="match status" value="1"/>
</dbReference>
<protein>
    <submittedName>
        <fullName evidence="5">NAD-binding protein</fullName>
    </submittedName>
</protein>
<dbReference type="Pfam" id="PF02254">
    <property type="entry name" value="TrkA_N"/>
    <property type="match status" value="2"/>
</dbReference>
<evidence type="ECO:0000259" key="4">
    <source>
        <dbReference type="PROSITE" id="PS51201"/>
    </source>
</evidence>
<organism evidence="5 6">
    <name type="scientific">Azonexus hydrophilus</name>
    <dbReference type="NCBI Taxonomy" id="418702"/>
    <lineage>
        <taxon>Bacteria</taxon>
        <taxon>Pseudomonadati</taxon>
        <taxon>Pseudomonadota</taxon>
        <taxon>Betaproteobacteria</taxon>
        <taxon>Rhodocyclales</taxon>
        <taxon>Azonexaceae</taxon>
        <taxon>Azonexus</taxon>
    </lineage>
</organism>
<dbReference type="SUPFAM" id="SSF81324">
    <property type="entry name" value="Voltage-gated potassium channels"/>
    <property type="match status" value="1"/>
</dbReference>
<dbReference type="Proteomes" id="UP001479520">
    <property type="component" value="Chromosome"/>
</dbReference>
<feature type="transmembrane region" description="Helical" evidence="3">
    <location>
        <begin position="78"/>
        <end position="102"/>
    </location>
</feature>
<evidence type="ECO:0000256" key="1">
    <source>
        <dbReference type="ARBA" id="ARBA00004651"/>
    </source>
</evidence>
<feature type="transmembrane region" description="Helical" evidence="3">
    <location>
        <begin position="49"/>
        <end position="66"/>
    </location>
</feature>
<reference evidence="5 6" key="1">
    <citation type="submission" date="2024-04" db="EMBL/GenBank/DDBJ databases">
        <title>Dissimilatory iodate-reducing microorganisms contribute to the enrichment of iodine in groundwater.</title>
        <authorList>
            <person name="Jiang Z."/>
        </authorList>
    </citation>
    <scope>NUCLEOTIDE SEQUENCE [LARGE SCALE GENOMIC DNA]</scope>
    <source>
        <strain evidence="5 6">NCP973</strain>
    </source>
</reference>
<feature type="compositionally biased region" description="Low complexity" evidence="2">
    <location>
        <begin position="590"/>
        <end position="603"/>
    </location>
</feature>
<dbReference type="Pfam" id="PF07885">
    <property type="entry name" value="Ion_trans_2"/>
    <property type="match status" value="1"/>
</dbReference>
<comment type="subcellular location">
    <subcellularLocation>
        <location evidence="1">Cell membrane</location>
        <topology evidence="1">Multi-pass membrane protein</topology>
    </subcellularLocation>
</comment>
<proteinExistence type="predicted"/>
<name>A0ABZ2XIU8_9RHOO</name>
<evidence type="ECO:0000256" key="3">
    <source>
        <dbReference type="SAM" id="Phobius"/>
    </source>
</evidence>
<dbReference type="InterPro" id="IPR036291">
    <property type="entry name" value="NAD(P)-bd_dom_sf"/>
</dbReference>
<accession>A0ABZ2XIU8</accession>
<keyword evidence="6" id="KW-1185">Reference proteome</keyword>
<dbReference type="PROSITE" id="PS51201">
    <property type="entry name" value="RCK_N"/>
    <property type="match status" value="1"/>
</dbReference>
<dbReference type="Gene3D" id="3.40.50.720">
    <property type="entry name" value="NAD(P)-binding Rossmann-like Domain"/>
    <property type="match status" value="2"/>
</dbReference>
<feature type="transmembrane region" description="Helical" evidence="3">
    <location>
        <begin position="17"/>
        <end position="37"/>
    </location>
</feature>
<dbReference type="RefSeq" id="WP_341743675.1">
    <property type="nucleotide sequence ID" value="NZ_CP151406.1"/>
</dbReference>
<keyword evidence="3" id="KW-0472">Membrane</keyword>
<dbReference type="EMBL" id="CP151406">
    <property type="protein sequence ID" value="WZJ21404.1"/>
    <property type="molecule type" value="Genomic_DNA"/>
</dbReference>
<keyword evidence="3" id="KW-1133">Transmembrane helix</keyword>
<keyword evidence="3" id="KW-0812">Transmembrane</keyword>
<dbReference type="SUPFAM" id="SSF51735">
    <property type="entry name" value="NAD(P)-binding Rossmann-fold domains"/>
    <property type="match status" value="2"/>
</dbReference>
<evidence type="ECO:0000313" key="6">
    <source>
        <dbReference type="Proteomes" id="UP001479520"/>
    </source>
</evidence>
<feature type="domain" description="RCK N-terminal" evidence="4">
    <location>
        <begin position="125"/>
        <end position="247"/>
    </location>
</feature>
<dbReference type="InterPro" id="IPR050721">
    <property type="entry name" value="Trk_Ktr_HKT_K-transport"/>
</dbReference>
<gene>
    <name evidence="5" type="ORF">AADV58_15850</name>
</gene>
<sequence>MVNSTFFLVLRRMRAPIILLIVLYAISVFGLTLVPGVDGDGNPAPPLSFFHAFYFISYTATTIGFGEIPNAFSDAQRLWVIVCIYLSVVGWSYALITLIALLQDKGFQNTLTTSRFQRRVRRLKEPFYLVCGCGETGGLICRNFDRLGQAFVVLEKDELRVEELDLLDFKTDTPALAADASLPDNLLLAGLQHPKCRGVLAVTNDEHANLAIAIAVHLLAPKLPIIARARSPSVTANMASFNTDHIINPFERFAEHLALAVTAPERFRLIELLTSLPDSPIPAPHRPPHGHWILCGYGRFGQAVGERLQAAGIRLSIIDPTAPGGDERIVGDGTEARTLIAAGIADASGIIAGSDNDVNNLSIAVTATELKPDLFVVTRQNQAANSALFQAYGPEFAMVPSHIVAHECIAILTTPLLARFLNELSKRDESWCHALVERLQGLCNGLTPTVWSIRLNASEAPAARLSLMRGRAFNLAEILRDDSDRSRQLPVIPLLVERSDRIHLLPDDDFELAAGDQLLFASSLPTLNRLKLTLQNANEIDYVLDGKTHSGSWLWEKIEAWLAPQKPATEGSQVARKGSSEMVNTPRKIASAAGSTDTATSRSDLPNIADEK</sequence>
<evidence type="ECO:0000256" key="2">
    <source>
        <dbReference type="SAM" id="MobiDB-lite"/>
    </source>
</evidence>